<dbReference type="Proteomes" id="UP000322234">
    <property type="component" value="Unassembled WGS sequence"/>
</dbReference>
<gene>
    <name evidence="1" type="ORF">E5288_WYG018520</name>
</gene>
<keyword evidence="2" id="KW-1185">Reference proteome</keyword>
<protein>
    <submittedName>
        <fullName evidence="1">Uncharacterized protein</fullName>
    </submittedName>
</protein>
<dbReference type="AlphaFoldDB" id="A0A6B0S3H7"/>
<evidence type="ECO:0000313" key="1">
    <source>
        <dbReference type="EMBL" id="MXQ93953.1"/>
    </source>
</evidence>
<reference evidence="1" key="1">
    <citation type="submission" date="2019-10" db="EMBL/GenBank/DDBJ databases">
        <title>The sequence and de novo assembly of the wild yak genome.</title>
        <authorList>
            <person name="Liu Y."/>
        </authorList>
    </citation>
    <scope>NUCLEOTIDE SEQUENCE [LARGE SCALE GENOMIC DNA]</scope>
    <source>
        <strain evidence="1">WY2019</strain>
    </source>
</reference>
<organism evidence="1 2">
    <name type="scientific">Bos mutus</name>
    <name type="common">wild yak</name>
    <dbReference type="NCBI Taxonomy" id="72004"/>
    <lineage>
        <taxon>Eukaryota</taxon>
        <taxon>Metazoa</taxon>
        <taxon>Chordata</taxon>
        <taxon>Craniata</taxon>
        <taxon>Vertebrata</taxon>
        <taxon>Euteleostomi</taxon>
        <taxon>Mammalia</taxon>
        <taxon>Eutheria</taxon>
        <taxon>Laurasiatheria</taxon>
        <taxon>Artiodactyla</taxon>
        <taxon>Ruminantia</taxon>
        <taxon>Pecora</taxon>
        <taxon>Bovidae</taxon>
        <taxon>Bovinae</taxon>
        <taxon>Bos</taxon>
    </lineage>
</organism>
<comment type="caution">
    <text evidence="1">The sequence shown here is derived from an EMBL/GenBank/DDBJ whole genome shotgun (WGS) entry which is preliminary data.</text>
</comment>
<proteinExistence type="predicted"/>
<dbReference type="EMBL" id="VBQZ03000103">
    <property type="protein sequence ID" value="MXQ93953.1"/>
    <property type="molecule type" value="Genomic_DNA"/>
</dbReference>
<accession>A0A6B0S3H7</accession>
<sequence length="198" mass="22001">MESSGYVPQNQGLRDMSFLMEQTPGVSAFCTCTSPAPGSSFFTLDSEYRYTLPLYPVLGFLSPSLAERAEEEAAVLKAENSEDALISEQLEEEWDPLEKLYEQNFAALMSPPNSGDDMTELIPDLTLMVSIFDSLYPQDTSRTLSYKGRGCIMFSSTYRELFFDENAAPAGLKDKMPPYGLQMKTNTLQENVGCVDAD</sequence>
<name>A0A6B0S3H7_9CETA</name>
<evidence type="ECO:0000313" key="2">
    <source>
        <dbReference type="Proteomes" id="UP000322234"/>
    </source>
</evidence>